<dbReference type="SUPFAM" id="SSF51735">
    <property type="entry name" value="NAD(P)-binding Rossmann-fold domains"/>
    <property type="match status" value="1"/>
</dbReference>
<name>A0A382BW29_9ZZZZ</name>
<accession>A0A382BW29</accession>
<dbReference type="PROSITE" id="PS00671">
    <property type="entry name" value="D_2_HYDROXYACID_DH_3"/>
    <property type="match status" value="1"/>
</dbReference>
<feature type="non-terminal residue" evidence="5">
    <location>
        <position position="1"/>
    </location>
</feature>
<dbReference type="Pfam" id="PF02826">
    <property type="entry name" value="2-Hacid_dh_C"/>
    <property type="match status" value="1"/>
</dbReference>
<dbReference type="FunFam" id="3.40.50.720:FF:000203">
    <property type="entry name" value="D-3-phosphoglycerate dehydrogenase (SerA)"/>
    <property type="match status" value="1"/>
</dbReference>
<proteinExistence type="inferred from homology"/>
<dbReference type="InterPro" id="IPR050857">
    <property type="entry name" value="D-2-hydroxyacid_DH"/>
</dbReference>
<dbReference type="InterPro" id="IPR036291">
    <property type="entry name" value="NAD(P)-bd_dom_sf"/>
</dbReference>
<reference evidence="5" key="1">
    <citation type="submission" date="2018-05" db="EMBL/GenBank/DDBJ databases">
        <authorList>
            <person name="Lanie J.A."/>
            <person name="Ng W.-L."/>
            <person name="Kazmierczak K.M."/>
            <person name="Andrzejewski T.M."/>
            <person name="Davidsen T.M."/>
            <person name="Wayne K.J."/>
            <person name="Tettelin H."/>
            <person name="Glass J.I."/>
            <person name="Rusch D."/>
            <person name="Podicherti R."/>
            <person name="Tsui H.-C.T."/>
            <person name="Winkler M.E."/>
        </authorList>
    </citation>
    <scope>NUCLEOTIDE SEQUENCE</scope>
</reference>
<evidence type="ECO:0000256" key="1">
    <source>
        <dbReference type="ARBA" id="ARBA00005854"/>
    </source>
</evidence>
<dbReference type="EMBL" id="UINC01031531">
    <property type="protein sequence ID" value="SVB17722.1"/>
    <property type="molecule type" value="Genomic_DNA"/>
</dbReference>
<feature type="domain" description="D-isomer specific 2-hydroxyacid dehydrogenase NAD-binding" evidence="4">
    <location>
        <begin position="91"/>
        <end position="246"/>
    </location>
</feature>
<protein>
    <recommendedName>
        <fullName evidence="4">D-isomer specific 2-hydroxyacid dehydrogenase NAD-binding domain-containing protein</fullName>
    </recommendedName>
</protein>
<evidence type="ECO:0000313" key="5">
    <source>
        <dbReference type="EMBL" id="SVB17722.1"/>
    </source>
</evidence>
<dbReference type="Gene3D" id="3.40.50.720">
    <property type="entry name" value="NAD(P)-binding Rossmann-like Domain"/>
    <property type="match status" value="2"/>
</dbReference>
<dbReference type="InterPro" id="IPR029753">
    <property type="entry name" value="D-isomer_DH_CS"/>
</dbReference>
<dbReference type="SUPFAM" id="SSF52283">
    <property type="entry name" value="Formate/glycerate dehydrogenase catalytic domain-like"/>
    <property type="match status" value="1"/>
</dbReference>
<evidence type="ECO:0000256" key="2">
    <source>
        <dbReference type="ARBA" id="ARBA00023002"/>
    </source>
</evidence>
<dbReference type="PANTHER" id="PTHR42789:SF1">
    <property type="entry name" value="D-ISOMER SPECIFIC 2-HYDROXYACID DEHYDROGENASE FAMILY PROTEIN (AFU_ORTHOLOGUE AFUA_6G10090)"/>
    <property type="match status" value="1"/>
</dbReference>
<keyword evidence="2" id="KW-0560">Oxidoreductase</keyword>
<dbReference type="GO" id="GO:0051287">
    <property type="term" value="F:NAD binding"/>
    <property type="evidence" value="ECO:0007669"/>
    <property type="project" value="InterPro"/>
</dbReference>
<keyword evidence="3" id="KW-0520">NAD</keyword>
<sequence>AAMINAAGPILKLIQVQGRAPWAVDLDAAIAANVPVSFMPHRGAIAVAEHTLALALGVYRKLVPGHLQTASAAYKDLGMEPVLTDERTIAFNWMRFDGLSELYGKVLGLVGLGDIGLEVARRARSFDMEVLYMKRTPIPPEFEKILGLRYVSLEVIVAQSDILSLHTPHTPQTEGIIGANQLAAMKPTAVLINTSRGGLVDEDALAACLDKREIAGAGLDVFRMEPLPTGHPLMDLDNVLLAPHVGGGGGGGQKGMASDVITNITRVAEGLQAEHLFEPTERAVWL</sequence>
<dbReference type="AlphaFoldDB" id="A0A382BW29"/>
<dbReference type="PANTHER" id="PTHR42789">
    <property type="entry name" value="D-ISOMER SPECIFIC 2-HYDROXYACID DEHYDROGENASE FAMILY PROTEIN (AFU_ORTHOLOGUE AFUA_6G10090)"/>
    <property type="match status" value="1"/>
</dbReference>
<organism evidence="5">
    <name type="scientific">marine metagenome</name>
    <dbReference type="NCBI Taxonomy" id="408172"/>
    <lineage>
        <taxon>unclassified sequences</taxon>
        <taxon>metagenomes</taxon>
        <taxon>ecological metagenomes</taxon>
    </lineage>
</organism>
<evidence type="ECO:0000256" key="3">
    <source>
        <dbReference type="ARBA" id="ARBA00023027"/>
    </source>
</evidence>
<dbReference type="PROSITE" id="PS00670">
    <property type="entry name" value="D_2_HYDROXYACID_DH_2"/>
    <property type="match status" value="1"/>
</dbReference>
<dbReference type="InterPro" id="IPR006140">
    <property type="entry name" value="D-isomer_DH_NAD-bd"/>
</dbReference>
<comment type="similarity">
    <text evidence="1">Belongs to the D-isomer specific 2-hydroxyacid dehydrogenase family.</text>
</comment>
<dbReference type="GO" id="GO:0016491">
    <property type="term" value="F:oxidoreductase activity"/>
    <property type="evidence" value="ECO:0007669"/>
    <property type="project" value="UniProtKB-KW"/>
</dbReference>
<evidence type="ECO:0000259" key="4">
    <source>
        <dbReference type="Pfam" id="PF02826"/>
    </source>
</evidence>
<gene>
    <name evidence="5" type="ORF">METZ01_LOCUS170576</name>
</gene>